<dbReference type="GO" id="GO:0071042">
    <property type="term" value="P:nuclear polyadenylation-dependent mRNA catabolic process"/>
    <property type="evidence" value="ECO:0007669"/>
    <property type="project" value="UniProtKB-ARBA"/>
</dbReference>
<dbReference type="Pfam" id="PF22600">
    <property type="entry name" value="MTPAP-like_central"/>
    <property type="match status" value="1"/>
</dbReference>
<proteinExistence type="inferred from homology"/>
<dbReference type="GeneID" id="93649637"/>
<feature type="compositionally biased region" description="Polar residues" evidence="8">
    <location>
        <begin position="728"/>
        <end position="738"/>
    </location>
</feature>
<evidence type="ECO:0000259" key="9">
    <source>
        <dbReference type="Pfam" id="PF03828"/>
    </source>
</evidence>
<dbReference type="InterPro" id="IPR002058">
    <property type="entry name" value="PAP_assoc"/>
</dbReference>
<feature type="compositionally biased region" description="Polar residues" evidence="8">
    <location>
        <begin position="327"/>
        <end position="342"/>
    </location>
</feature>
<dbReference type="InterPro" id="IPR027417">
    <property type="entry name" value="P-loop_NTPase"/>
</dbReference>
<comment type="catalytic activity">
    <reaction evidence="7">
        <text>RNA(n) + ATP = RNA(n)-3'-adenine ribonucleotide + diphosphate</text>
        <dbReference type="Rhea" id="RHEA:11332"/>
        <dbReference type="Rhea" id="RHEA-COMP:14527"/>
        <dbReference type="Rhea" id="RHEA-COMP:17347"/>
        <dbReference type="ChEBI" id="CHEBI:30616"/>
        <dbReference type="ChEBI" id="CHEBI:33019"/>
        <dbReference type="ChEBI" id="CHEBI:140395"/>
        <dbReference type="ChEBI" id="CHEBI:173115"/>
        <dbReference type="EC" id="2.7.7.19"/>
    </reaction>
</comment>
<organism evidence="11 12">
    <name type="scientific">Candida metapsilosis</name>
    <dbReference type="NCBI Taxonomy" id="273372"/>
    <lineage>
        <taxon>Eukaryota</taxon>
        <taxon>Fungi</taxon>
        <taxon>Dikarya</taxon>
        <taxon>Ascomycota</taxon>
        <taxon>Saccharomycotina</taxon>
        <taxon>Pichiomycetes</taxon>
        <taxon>Debaryomycetaceae</taxon>
        <taxon>Candida/Lodderomyces clade</taxon>
        <taxon>Candida</taxon>
    </lineage>
</organism>
<evidence type="ECO:0000259" key="10">
    <source>
        <dbReference type="Pfam" id="PF22600"/>
    </source>
</evidence>
<keyword evidence="12" id="KW-1185">Reference proteome</keyword>
<dbReference type="GO" id="GO:0071038">
    <property type="term" value="P:TRAMP-dependent tRNA surveillance pathway"/>
    <property type="evidence" value="ECO:0007669"/>
    <property type="project" value="UniProtKB-ARBA"/>
</dbReference>
<dbReference type="SUPFAM" id="SSF52540">
    <property type="entry name" value="P-loop containing nucleoside triphosphate hydrolases"/>
    <property type="match status" value="1"/>
</dbReference>
<dbReference type="GO" id="GO:0005730">
    <property type="term" value="C:nucleolus"/>
    <property type="evidence" value="ECO:0007669"/>
    <property type="project" value="TreeGrafter"/>
</dbReference>
<dbReference type="InterPro" id="IPR005225">
    <property type="entry name" value="Small_GTP-bd"/>
</dbReference>
<dbReference type="GO" id="GO:0071051">
    <property type="term" value="P:poly(A)-dependent snoRNA 3'-end processing"/>
    <property type="evidence" value="ECO:0007669"/>
    <property type="project" value="UniProtKB-ARBA"/>
</dbReference>
<dbReference type="Pfam" id="PF03828">
    <property type="entry name" value="PAP_assoc"/>
    <property type="match status" value="1"/>
</dbReference>
<dbReference type="EMBL" id="JAEOAQ010000001">
    <property type="protein sequence ID" value="KAG5421915.1"/>
    <property type="molecule type" value="Genomic_DNA"/>
</dbReference>
<feature type="domain" description="Poly(A) RNA polymerase mitochondrial-like central palm" evidence="10">
    <location>
        <begin position="360"/>
        <end position="487"/>
    </location>
</feature>
<dbReference type="SMART" id="SM00173">
    <property type="entry name" value="RAS"/>
    <property type="match status" value="1"/>
</dbReference>
<dbReference type="PROSITE" id="PS51420">
    <property type="entry name" value="RHO"/>
    <property type="match status" value="1"/>
</dbReference>
<name>A0A8H7ZHJ5_9ASCO</name>
<reference evidence="11 12" key="1">
    <citation type="submission" date="2020-12" db="EMBL/GenBank/DDBJ databases">
        <title>Effect of drift, selection, and recombination on the evolution of hybrid genomes in Candida yeast pathogens.</title>
        <authorList>
            <person name="Mixao V."/>
            <person name="Ksiezopolska E."/>
            <person name="Saus E."/>
            <person name="Boekhout T."/>
            <person name="Gacser A."/>
            <person name="Gabaldon T."/>
        </authorList>
    </citation>
    <scope>NUCLEOTIDE SEQUENCE [LARGE SCALE GENOMIC DNA]</scope>
    <source>
        <strain evidence="11 12">BP57</strain>
    </source>
</reference>
<dbReference type="GO" id="GO:0071036">
    <property type="term" value="P:nuclear polyadenylation-dependent snoRNA catabolic process"/>
    <property type="evidence" value="ECO:0007669"/>
    <property type="project" value="UniProtKB-ARBA"/>
</dbReference>
<dbReference type="GO" id="GO:0003729">
    <property type="term" value="F:mRNA binding"/>
    <property type="evidence" value="ECO:0007669"/>
    <property type="project" value="TreeGrafter"/>
</dbReference>
<dbReference type="GO" id="GO:0005525">
    <property type="term" value="F:GTP binding"/>
    <property type="evidence" value="ECO:0007669"/>
    <property type="project" value="InterPro"/>
</dbReference>
<dbReference type="SMART" id="SM00175">
    <property type="entry name" value="RAB"/>
    <property type="match status" value="1"/>
</dbReference>
<dbReference type="GO" id="GO:0043634">
    <property type="term" value="P:polyadenylation-dependent ncRNA catabolic process"/>
    <property type="evidence" value="ECO:0007669"/>
    <property type="project" value="TreeGrafter"/>
</dbReference>
<dbReference type="OrthoDB" id="273917at2759"/>
<dbReference type="GO" id="GO:0071044">
    <property type="term" value="P:histone mRNA catabolic process"/>
    <property type="evidence" value="ECO:0007669"/>
    <property type="project" value="UniProtKB-ARBA"/>
</dbReference>
<dbReference type="FunFam" id="3.40.50.300:FF:000808">
    <property type="entry name" value="Small GTP-binding protein, putative"/>
    <property type="match status" value="1"/>
</dbReference>
<feature type="region of interest" description="Disordered" evidence="8">
    <location>
        <begin position="269"/>
        <end position="347"/>
    </location>
</feature>
<comment type="cofactor">
    <cofactor evidence="1">
        <name>Mn(2+)</name>
        <dbReference type="ChEBI" id="CHEBI:29035"/>
    </cofactor>
</comment>
<dbReference type="InterPro" id="IPR054708">
    <property type="entry name" value="MTPAP-like_central"/>
</dbReference>
<evidence type="ECO:0000256" key="3">
    <source>
        <dbReference type="ARBA" id="ARBA00012388"/>
    </source>
</evidence>
<dbReference type="CDD" id="cd05402">
    <property type="entry name" value="NT_PAP_TUTase"/>
    <property type="match status" value="1"/>
</dbReference>
<dbReference type="GO" id="GO:0034475">
    <property type="term" value="P:U4 snRNA 3'-end processing"/>
    <property type="evidence" value="ECO:0007669"/>
    <property type="project" value="UniProtKB-ARBA"/>
</dbReference>
<evidence type="ECO:0000256" key="6">
    <source>
        <dbReference type="ARBA" id="ARBA00022842"/>
    </source>
</evidence>
<evidence type="ECO:0000313" key="12">
    <source>
        <dbReference type="Proteomes" id="UP000669133"/>
    </source>
</evidence>
<dbReference type="Gene3D" id="1.10.1410.10">
    <property type="match status" value="1"/>
</dbReference>
<feature type="region of interest" description="Disordered" evidence="8">
    <location>
        <begin position="718"/>
        <end position="789"/>
    </location>
</feature>
<dbReference type="GO" id="GO:0071037">
    <property type="term" value="P:nuclear polyadenylation-dependent snRNA catabolic process"/>
    <property type="evidence" value="ECO:0007669"/>
    <property type="project" value="UniProtKB-ARBA"/>
</dbReference>
<keyword evidence="4" id="KW-0808">Transferase</keyword>
<dbReference type="GO" id="GO:0031499">
    <property type="term" value="C:TRAMP complex"/>
    <property type="evidence" value="ECO:0007669"/>
    <property type="project" value="TreeGrafter"/>
</dbReference>
<sequence>MSNEDQQYPSYKVVVLGESSVGKTSLVHRFTSNRFDTRTSNTIGAAFTSKVYSSPNKPDKKINFEIWDTAGQERYRSLTPMYYRNAKTALVCFDMNNIESTLETAKFWIQQLELNNTSSAENKVDIRLVGTKADLLKGDKAALEYQVREFMSQHKIISKYDETSSKVNEGITQLFTDIVENISEEYIRSFYENLNDDNDIRNLLGPRQIKGDRKRFRTSLGGIPTTNSLKRENEYGKLSHLDEESDSEYVYDYNSRGTSPEKEVVLVDSDDEGEAENNKLSNGEDNPRENQDKKAEGNELANNQDFIEFGFSSSDEEEDYDGDQDNKSSPVNELSSEPNSSFPWIKDHDHSTQKEIADWLTMEMKDFVGYISPSRAEIITRNDVINTLKREISSFWPGTEVHVFGSCATDLYLPGSDIDMVVISSTGDYENRSRLYQLSSFLRAKNLAKNVEVIASAKVPIIKFVDPVSNLPIDISFERTNGLDAARRIRKWLLATPGLRELVLVVKQFLRSRKLNNVHVGGLGGYATIIMCYHFMQLHPKISTNTMNAPDNLGVLLIEFFELYGRNFSYDNLLLSIDSETQLPRYLPKGKHPALNTARNTFSIVIQDPADPSNNITRSSYNLRDLKKAFGGAYQLLVARCYELNSASYKQRLGQSILGDIIKYKGKERNFVDERHLVQNEALIQHEEDVVSPAGLEIDPSEGNDKYYFSDMTVESEDEYTPVPKKPASTTQKQTPLTNKARDTKKLVESYLSLESTPEDQDEVSDKLNSANPAKAKLPKKPSVDKDFKRDYWRSKGLDM</sequence>
<dbReference type="Gene3D" id="3.30.460.10">
    <property type="entry name" value="Beta Polymerase, domain 2"/>
    <property type="match status" value="1"/>
</dbReference>
<evidence type="ECO:0000256" key="4">
    <source>
        <dbReference type="ARBA" id="ARBA00022679"/>
    </source>
</evidence>
<protein>
    <recommendedName>
        <fullName evidence="3">polynucleotide adenylyltransferase</fullName>
        <ecNumber evidence="3">2.7.7.19</ecNumber>
    </recommendedName>
</protein>
<evidence type="ECO:0000256" key="1">
    <source>
        <dbReference type="ARBA" id="ARBA00001936"/>
    </source>
</evidence>
<dbReference type="Proteomes" id="UP000669133">
    <property type="component" value="Unassembled WGS sequence"/>
</dbReference>
<dbReference type="GO" id="GO:0046872">
    <property type="term" value="F:metal ion binding"/>
    <property type="evidence" value="ECO:0007669"/>
    <property type="project" value="UniProtKB-KW"/>
</dbReference>
<evidence type="ECO:0000256" key="5">
    <source>
        <dbReference type="ARBA" id="ARBA00022723"/>
    </source>
</evidence>
<feature type="domain" description="PAP-associated" evidence="9">
    <location>
        <begin position="552"/>
        <end position="614"/>
    </location>
</feature>
<keyword evidence="6" id="KW-0460">Magnesium</keyword>
<dbReference type="Pfam" id="PF00071">
    <property type="entry name" value="Ras"/>
    <property type="match status" value="1"/>
</dbReference>
<dbReference type="GO" id="GO:0003924">
    <property type="term" value="F:GTPase activity"/>
    <property type="evidence" value="ECO:0007669"/>
    <property type="project" value="InterPro"/>
</dbReference>
<comment type="caution">
    <text evidence="11">The sequence shown here is derived from an EMBL/GenBank/DDBJ whole genome shotgun (WGS) entry which is preliminary data.</text>
</comment>
<dbReference type="EC" id="2.7.7.19" evidence="3"/>
<dbReference type="PROSITE" id="PS51419">
    <property type="entry name" value="RAB"/>
    <property type="match status" value="1"/>
</dbReference>
<dbReference type="SUPFAM" id="SSF81301">
    <property type="entry name" value="Nucleotidyltransferase"/>
    <property type="match status" value="1"/>
</dbReference>
<evidence type="ECO:0000256" key="2">
    <source>
        <dbReference type="ARBA" id="ARBA00008593"/>
    </source>
</evidence>
<dbReference type="InterPro" id="IPR043519">
    <property type="entry name" value="NT_sf"/>
</dbReference>
<dbReference type="AlphaFoldDB" id="A0A8H7ZHJ5"/>
<dbReference type="GO" id="GO:1990817">
    <property type="term" value="F:poly(A) RNA polymerase activity"/>
    <property type="evidence" value="ECO:0007669"/>
    <property type="project" value="UniProtKB-EC"/>
</dbReference>
<accession>A0A8H7ZHJ5</accession>
<dbReference type="InterPro" id="IPR001806">
    <property type="entry name" value="Small_GTPase"/>
</dbReference>
<dbReference type="SMART" id="SM00174">
    <property type="entry name" value="RHO"/>
    <property type="match status" value="1"/>
</dbReference>
<feature type="compositionally biased region" description="Basic and acidic residues" evidence="8">
    <location>
        <begin position="285"/>
        <end position="297"/>
    </location>
</feature>
<evidence type="ECO:0000256" key="7">
    <source>
        <dbReference type="ARBA" id="ARBA00048830"/>
    </source>
</evidence>
<dbReference type="GO" id="GO:0071035">
    <property type="term" value="P:nuclear polyadenylation-dependent rRNA catabolic process"/>
    <property type="evidence" value="ECO:0007669"/>
    <property type="project" value="UniProtKB-ARBA"/>
</dbReference>
<dbReference type="SUPFAM" id="SSF81631">
    <property type="entry name" value="PAP/OAS1 substrate-binding domain"/>
    <property type="match status" value="1"/>
</dbReference>
<dbReference type="PROSITE" id="PS51421">
    <property type="entry name" value="RAS"/>
    <property type="match status" value="1"/>
</dbReference>
<dbReference type="Gene3D" id="3.40.50.300">
    <property type="entry name" value="P-loop containing nucleotide triphosphate hydrolases"/>
    <property type="match status" value="1"/>
</dbReference>
<dbReference type="GO" id="GO:0071039">
    <property type="term" value="P:nuclear polyadenylation-dependent CUT catabolic process"/>
    <property type="evidence" value="ECO:0007669"/>
    <property type="project" value="UniProtKB-ARBA"/>
</dbReference>
<evidence type="ECO:0000256" key="8">
    <source>
        <dbReference type="SAM" id="MobiDB-lite"/>
    </source>
</evidence>
<dbReference type="FunFam" id="1.10.1410.10:FF:000003">
    <property type="entry name" value="non-canonical poly(A) RNA polymerase PAPD7"/>
    <property type="match status" value="1"/>
</dbReference>
<comment type="similarity">
    <text evidence="2">Belongs to the DNA polymerase type-B-like family.</text>
</comment>
<dbReference type="PANTHER" id="PTHR23092:SF15">
    <property type="entry name" value="INACTIVE NON-CANONICAL POLY(A) RNA POLYMERASE PROTEIN TRF4-2-RELATED"/>
    <property type="match status" value="1"/>
</dbReference>
<dbReference type="PRINTS" id="PR00449">
    <property type="entry name" value="RASTRNSFRMNG"/>
</dbReference>
<dbReference type="NCBIfam" id="TIGR00231">
    <property type="entry name" value="small_GTP"/>
    <property type="match status" value="1"/>
</dbReference>
<feature type="compositionally biased region" description="Acidic residues" evidence="8">
    <location>
        <begin position="314"/>
        <end position="323"/>
    </location>
</feature>
<dbReference type="FunFam" id="3.30.460.10:FF:000006">
    <property type="entry name" value="non-canonical poly(A) RNA polymerase PAPD5"/>
    <property type="match status" value="1"/>
</dbReference>
<dbReference type="RefSeq" id="XP_067551031.1">
    <property type="nucleotide sequence ID" value="XM_067689708.1"/>
</dbReference>
<gene>
    <name evidence="11" type="ORF">I9W82_001008</name>
</gene>
<keyword evidence="5" id="KW-0479">Metal-binding</keyword>
<evidence type="ECO:0000313" key="11">
    <source>
        <dbReference type="EMBL" id="KAG5421915.1"/>
    </source>
</evidence>
<dbReference type="InterPro" id="IPR045862">
    <property type="entry name" value="Trf4-like"/>
</dbReference>
<dbReference type="PANTHER" id="PTHR23092">
    <property type="entry name" value="POLY(A) RNA POLYMERASE"/>
    <property type="match status" value="1"/>
</dbReference>